<accession>A0A9P4MGC5</accession>
<name>A0A9P4MGC5_9PEZI</name>
<dbReference type="EMBL" id="ML996087">
    <property type="protein sequence ID" value="KAF2152007.1"/>
    <property type="molecule type" value="Genomic_DNA"/>
</dbReference>
<sequence length="85" mass="9178">MVWVGSGWVPLLSAGRRGGSHSHAPPSQRRRTPGPLRTRDLPPPAWTMLVLYCVGVSRQFAAFVAPLCICMPPVLGEPVAEDMGK</sequence>
<protein>
    <submittedName>
        <fullName evidence="2">Uncharacterized protein</fullName>
    </submittedName>
</protein>
<evidence type="ECO:0000313" key="3">
    <source>
        <dbReference type="Proteomes" id="UP000799439"/>
    </source>
</evidence>
<reference evidence="2" key="1">
    <citation type="journal article" date="2020" name="Stud. Mycol.">
        <title>101 Dothideomycetes genomes: a test case for predicting lifestyles and emergence of pathogens.</title>
        <authorList>
            <person name="Haridas S."/>
            <person name="Albert R."/>
            <person name="Binder M."/>
            <person name="Bloem J."/>
            <person name="Labutti K."/>
            <person name="Salamov A."/>
            <person name="Andreopoulos B."/>
            <person name="Baker S."/>
            <person name="Barry K."/>
            <person name="Bills G."/>
            <person name="Bluhm B."/>
            <person name="Cannon C."/>
            <person name="Castanera R."/>
            <person name="Culley D."/>
            <person name="Daum C."/>
            <person name="Ezra D."/>
            <person name="Gonzalez J."/>
            <person name="Henrissat B."/>
            <person name="Kuo A."/>
            <person name="Liang C."/>
            <person name="Lipzen A."/>
            <person name="Lutzoni F."/>
            <person name="Magnuson J."/>
            <person name="Mondo S."/>
            <person name="Nolan M."/>
            <person name="Ohm R."/>
            <person name="Pangilinan J."/>
            <person name="Park H.-J."/>
            <person name="Ramirez L."/>
            <person name="Alfaro M."/>
            <person name="Sun H."/>
            <person name="Tritt A."/>
            <person name="Yoshinaga Y."/>
            <person name="Zwiers L.-H."/>
            <person name="Turgeon B."/>
            <person name="Goodwin S."/>
            <person name="Spatafora J."/>
            <person name="Crous P."/>
            <person name="Grigoriev I."/>
        </authorList>
    </citation>
    <scope>NUCLEOTIDE SEQUENCE</scope>
    <source>
        <strain evidence="2">CBS 260.36</strain>
    </source>
</reference>
<organism evidence="2 3">
    <name type="scientific">Myriangium duriaei CBS 260.36</name>
    <dbReference type="NCBI Taxonomy" id="1168546"/>
    <lineage>
        <taxon>Eukaryota</taxon>
        <taxon>Fungi</taxon>
        <taxon>Dikarya</taxon>
        <taxon>Ascomycota</taxon>
        <taxon>Pezizomycotina</taxon>
        <taxon>Dothideomycetes</taxon>
        <taxon>Dothideomycetidae</taxon>
        <taxon>Myriangiales</taxon>
        <taxon>Myriangiaceae</taxon>
        <taxon>Myriangium</taxon>
    </lineage>
</organism>
<comment type="caution">
    <text evidence="2">The sequence shown here is derived from an EMBL/GenBank/DDBJ whole genome shotgun (WGS) entry which is preliminary data.</text>
</comment>
<evidence type="ECO:0000313" key="2">
    <source>
        <dbReference type="EMBL" id="KAF2152007.1"/>
    </source>
</evidence>
<dbReference type="Proteomes" id="UP000799439">
    <property type="component" value="Unassembled WGS sequence"/>
</dbReference>
<feature type="region of interest" description="Disordered" evidence="1">
    <location>
        <begin position="14"/>
        <end position="39"/>
    </location>
</feature>
<gene>
    <name evidence="2" type="ORF">K461DRAFT_279533</name>
</gene>
<keyword evidence="3" id="KW-1185">Reference proteome</keyword>
<evidence type="ECO:0000256" key="1">
    <source>
        <dbReference type="SAM" id="MobiDB-lite"/>
    </source>
</evidence>
<dbReference type="AlphaFoldDB" id="A0A9P4MGC5"/>
<proteinExistence type="predicted"/>